<dbReference type="PANTHER" id="PTHR34846:SF11">
    <property type="entry name" value="4-CARBOXYMUCONOLACTONE DECARBOXYLASE FAMILY PROTEIN (AFU_ORTHOLOGUE AFUA_6G11590)"/>
    <property type="match status" value="1"/>
</dbReference>
<keyword evidence="4" id="KW-1185">Reference proteome</keyword>
<feature type="domain" description="Carboxymuconolactone decarboxylase-like" evidence="2">
    <location>
        <begin position="43"/>
        <end position="101"/>
    </location>
</feature>
<dbReference type="EMBL" id="JAPMOU010000008">
    <property type="protein sequence ID" value="MDE1462078.1"/>
    <property type="molecule type" value="Genomic_DNA"/>
</dbReference>
<feature type="region of interest" description="Disordered" evidence="1">
    <location>
        <begin position="177"/>
        <end position="203"/>
    </location>
</feature>
<dbReference type="InterPro" id="IPR003779">
    <property type="entry name" value="CMD-like"/>
</dbReference>
<evidence type="ECO:0000313" key="3">
    <source>
        <dbReference type="EMBL" id="MDE1462078.1"/>
    </source>
</evidence>
<proteinExistence type="predicted"/>
<dbReference type="PANTHER" id="PTHR34846">
    <property type="entry name" value="4-CARBOXYMUCONOLACTONE DECARBOXYLASE FAMILY PROTEIN (AFU_ORTHOLOGUE AFUA_6G11590)"/>
    <property type="match status" value="1"/>
</dbReference>
<feature type="compositionally biased region" description="Polar residues" evidence="1">
    <location>
        <begin position="184"/>
        <end position="203"/>
    </location>
</feature>
<reference evidence="3 4" key="1">
    <citation type="submission" date="2022-11" db="EMBL/GenBank/DDBJ databases">
        <title>Spartinivicinus poritis sp. nov., isolated from scleractinian coral Porites lutea.</title>
        <authorList>
            <person name="Zhang G."/>
            <person name="Cai L."/>
            <person name="Wei Q."/>
        </authorList>
    </citation>
    <scope>NUCLEOTIDE SEQUENCE [LARGE SCALE GENOMIC DNA]</scope>
    <source>
        <strain evidence="3 4">A2-2</strain>
    </source>
</reference>
<sequence length="203" mass="22621">MTRIPYIDEPAGLSDKQKAVYDYVYQSRKKVVGVFSFLLNSPPLTKPIADLGAYLRFDSILPADLKELVILVTLSENYCQFEWSAHEALALTAGISQDTIDIIKYKRPFTDLVLKEQIIINYGHQLINNKRVDDTVFASLKQQFSNTEITEITTLIGYYSMVACLLNAFELGPQPGKPALPEPSLNQPTASSIKRTASAEESA</sequence>
<gene>
    <name evidence="3" type="ORF">ORQ98_08850</name>
</gene>
<dbReference type="SUPFAM" id="SSF69118">
    <property type="entry name" value="AhpD-like"/>
    <property type="match status" value="1"/>
</dbReference>
<dbReference type="Proteomes" id="UP001528823">
    <property type="component" value="Unassembled WGS sequence"/>
</dbReference>
<comment type="caution">
    <text evidence="3">The sequence shown here is derived from an EMBL/GenBank/DDBJ whole genome shotgun (WGS) entry which is preliminary data.</text>
</comment>
<evidence type="ECO:0000313" key="4">
    <source>
        <dbReference type="Proteomes" id="UP001528823"/>
    </source>
</evidence>
<dbReference type="Gene3D" id="1.20.1290.10">
    <property type="entry name" value="AhpD-like"/>
    <property type="match status" value="1"/>
</dbReference>
<name>A0ABT5U6S1_9GAMM</name>
<dbReference type="InterPro" id="IPR029032">
    <property type="entry name" value="AhpD-like"/>
</dbReference>
<accession>A0ABT5U6S1</accession>
<evidence type="ECO:0000259" key="2">
    <source>
        <dbReference type="Pfam" id="PF02627"/>
    </source>
</evidence>
<evidence type="ECO:0000256" key="1">
    <source>
        <dbReference type="SAM" id="MobiDB-lite"/>
    </source>
</evidence>
<dbReference type="Pfam" id="PF02627">
    <property type="entry name" value="CMD"/>
    <property type="match status" value="1"/>
</dbReference>
<protein>
    <submittedName>
        <fullName evidence="3">Carboxymuconolactone decarboxylase family protein</fullName>
    </submittedName>
</protein>
<dbReference type="RefSeq" id="WP_274688438.1">
    <property type="nucleotide sequence ID" value="NZ_JAPMOU010000008.1"/>
</dbReference>
<organism evidence="3 4">
    <name type="scientific">Spartinivicinus poritis</name>
    <dbReference type="NCBI Taxonomy" id="2994640"/>
    <lineage>
        <taxon>Bacteria</taxon>
        <taxon>Pseudomonadati</taxon>
        <taxon>Pseudomonadota</taxon>
        <taxon>Gammaproteobacteria</taxon>
        <taxon>Oceanospirillales</taxon>
        <taxon>Zooshikellaceae</taxon>
        <taxon>Spartinivicinus</taxon>
    </lineage>
</organism>